<protein>
    <submittedName>
        <fullName evidence="1">Uncharacterized protein</fullName>
    </submittedName>
</protein>
<gene>
    <name evidence="1" type="ORF">pipiens_003665</name>
</gene>
<sequence>MFVLWPYPYKSRVKIYDQLYWFVANQFTTTRLALLLVLSCTALASAGKQKRLLYDLSDPLVTVTDSASYYHHNPSPSFHQPATIYSTSSLHHHHPELIKPLPAPFPAPAPSYISPKHSSSLDSIYKQHNYFDYSNYGAPFQFLGGNALGFRDDDTYIADGRILKQYSVLEHHPEEIERNRLLHSDLFAPSSSFFSGKPAPIYNQFTVQHLAPHLSTLGYNPRFGLPLNNAPSPLLTKNHGPVALGSGSIGIVHGPNGVALGSGSLGYISHQQHRDTLSDLVARKSRKHRPGPLHFGHNHD</sequence>
<dbReference type="AlphaFoldDB" id="A0ABD1CU70"/>
<keyword evidence="2" id="KW-1185">Reference proteome</keyword>
<evidence type="ECO:0000313" key="2">
    <source>
        <dbReference type="Proteomes" id="UP001562425"/>
    </source>
</evidence>
<organism evidence="1 2">
    <name type="scientific">Culex pipiens pipiens</name>
    <name type="common">Northern house mosquito</name>
    <dbReference type="NCBI Taxonomy" id="38569"/>
    <lineage>
        <taxon>Eukaryota</taxon>
        <taxon>Metazoa</taxon>
        <taxon>Ecdysozoa</taxon>
        <taxon>Arthropoda</taxon>
        <taxon>Hexapoda</taxon>
        <taxon>Insecta</taxon>
        <taxon>Pterygota</taxon>
        <taxon>Neoptera</taxon>
        <taxon>Endopterygota</taxon>
        <taxon>Diptera</taxon>
        <taxon>Nematocera</taxon>
        <taxon>Culicoidea</taxon>
        <taxon>Culicidae</taxon>
        <taxon>Culicinae</taxon>
        <taxon>Culicini</taxon>
        <taxon>Culex</taxon>
        <taxon>Culex</taxon>
    </lineage>
</organism>
<comment type="caution">
    <text evidence="1">The sequence shown here is derived from an EMBL/GenBank/DDBJ whole genome shotgun (WGS) entry which is preliminary data.</text>
</comment>
<dbReference type="EMBL" id="JBEHCU010009391">
    <property type="protein sequence ID" value="KAL1379975.1"/>
    <property type="molecule type" value="Genomic_DNA"/>
</dbReference>
<dbReference type="Proteomes" id="UP001562425">
    <property type="component" value="Unassembled WGS sequence"/>
</dbReference>
<evidence type="ECO:0000313" key="1">
    <source>
        <dbReference type="EMBL" id="KAL1379975.1"/>
    </source>
</evidence>
<accession>A0ABD1CU70</accession>
<reference evidence="1 2" key="1">
    <citation type="submission" date="2024-05" db="EMBL/GenBank/DDBJ databases">
        <title>Culex pipiens pipiens assembly and annotation.</title>
        <authorList>
            <person name="Alout H."/>
            <person name="Durand T."/>
        </authorList>
    </citation>
    <scope>NUCLEOTIDE SEQUENCE [LARGE SCALE GENOMIC DNA]</scope>
    <source>
        <strain evidence="1">HA-2024</strain>
        <tissue evidence="1">Whole body</tissue>
    </source>
</reference>
<name>A0ABD1CU70_CULPP</name>
<proteinExistence type="predicted"/>